<evidence type="ECO:0000256" key="7">
    <source>
        <dbReference type="HAMAP-Rule" id="MF_02016"/>
    </source>
</evidence>
<dbReference type="EMBL" id="SJZB01000005">
    <property type="protein sequence ID" value="TCJ19774.1"/>
    <property type="molecule type" value="Genomic_DNA"/>
</dbReference>
<evidence type="ECO:0000256" key="6">
    <source>
        <dbReference type="ARBA" id="ARBA00023316"/>
    </source>
</evidence>
<dbReference type="SUPFAM" id="SSF53850">
    <property type="entry name" value="Periplasmic binding protein-like II"/>
    <property type="match status" value="1"/>
</dbReference>
<dbReference type="NCBIfam" id="NF008112">
    <property type="entry name" value="PRK10859.1"/>
    <property type="match status" value="1"/>
</dbReference>
<keyword evidence="8" id="KW-0812">Transmembrane</keyword>
<evidence type="ECO:0000256" key="8">
    <source>
        <dbReference type="SAM" id="Phobius"/>
    </source>
</evidence>
<sequence length="474" mass="53031">MLGLRLTRRLPNLFAGNAFRLGLLAAVAAAALAYWAWLPLASPYDTRQLVVLTRPSPTSYYLDAEGKPAGFEYDLIAEFARRQGLNLKVEVADSVSSLIAGMVMDKAHLAAGWLTVTSERAGRVRFGPAYASERELVVCGPGVKLPTSLDQLADVRLEVVQGSSHAERLLEVRQAFPDLRWVEVDTTSTEELLERVANGLSDCTVTDASTFDVVWNYWPKLAVAMDLSESRDIAWVLPKDADMRLRQAVADFFVSIRHDGWLDRLKERYFGHLKRLDEADVEGILSRRGQLLPSLREHFERAQGATGLDWRLLAALAYQESQWNAMATSPTGVRGIMMLTNETADRMGVGNRLNADESILAGARYLAMLKDQLPDRIPDPDRTWMAMAAYNIGMGHLEDARRLAQRLDKDPDAWRDVKDVLPLLAKSTYTNRLRLGYARGGEARILTENVRIYYDILKRFEPVYARATASTGQS</sequence>
<evidence type="ECO:0000256" key="3">
    <source>
        <dbReference type="ARBA" id="ARBA00023136"/>
    </source>
</evidence>
<evidence type="ECO:0000313" key="11">
    <source>
        <dbReference type="Proteomes" id="UP000295443"/>
    </source>
</evidence>
<dbReference type="SMART" id="SM00062">
    <property type="entry name" value="PBPb"/>
    <property type="match status" value="1"/>
</dbReference>
<keyword evidence="11" id="KW-1185">Reference proteome</keyword>
<dbReference type="CDD" id="cd13403">
    <property type="entry name" value="MLTF-like"/>
    <property type="match status" value="1"/>
</dbReference>
<dbReference type="GO" id="GO:0016998">
    <property type="term" value="P:cell wall macromolecule catabolic process"/>
    <property type="evidence" value="ECO:0007669"/>
    <property type="project" value="UniProtKB-UniRule"/>
</dbReference>
<dbReference type="Gene3D" id="1.10.530.10">
    <property type="match status" value="1"/>
</dbReference>
<evidence type="ECO:0000256" key="4">
    <source>
        <dbReference type="ARBA" id="ARBA00023237"/>
    </source>
</evidence>
<accession>A0A4R1BQ47</accession>
<comment type="subcellular location">
    <subcellularLocation>
        <location evidence="7">Cell outer membrane</location>
        <topology evidence="7">Peripheral membrane protein</topology>
    </subcellularLocation>
    <text evidence="7">Attached to the inner leaflet of the outer membrane.</text>
</comment>
<evidence type="ECO:0000313" key="10">
    <source>
        <dbReference type="EMBL" id="TCJ19774.1"/>
    </source>
</evidence>
<dbReference type="PANTHER" id="PTHR35936">
    <property type="entry name" value="MEMBRANE-BOUND LYTIC MUREIN TRANSGLYCOSYLASE F"/>
    <property type="match status" value="1"/>
</dbReference>
<dbReference type="InterPro" id="IPR008258">
    <property type="entry name" value="Transglycosylase_SLT_dom_1"/>
</dbReference>
<feature type="domain" description="Solute-binding protein family 3/N-terminal" evidence="9">
    <location>
        <begin position="48"/>
        <end position="273"/>
    </location>
</feature>
<dbReference type="SUPFAM" id="SSF53955">
    <property type="entry name" value="Lysozyme-like"/>
    <property type="match status" value="1"/>
</dbReference>
<gene>
    <name evidence="7 10" type="primary">mltF</name>
    <name evidence="10" type="ORF">EZJ19_01185</name>
</gene>
<dbReference type="AlphaFoldDB" id="A0A4R1BQ47"/>
<dbReference type="InterPro" id="IPR023703">
    <property type="entry name" value="MltF"/>
</dbReference>
<comment type="caution">
    <text evidence="10">The sequence shown here is derived from an EMBL/GenBank/DDBJ whole genome shotgun (WGS) entry which is preliminary data.</text>
</comment>
<dbReference type="OrthoDB" id="9815002at2"/>
<comment type="function">
    <text evidence="7">Murein-degrading enzyme that degrades murein glycan strands and insoluble, high-molecular weight murein sacculi, with the concomitant formation of a 1,6-anhydromuramoyl product. Lytic transglycosylases (LTs) play an integral role in the metabolism of the peptidoglycan (PG) sacculus. Their lytic action creates space within the PG sacculus to allow for its expansion as well as for the insertion of various structures such as secretion systems and flagella.</text>
</comment>
<dbReference type="GO" id="GO:0009279">
    <property type="term" value="C:cell outer membrane"/>
    <property type="evidence" value="ECO:0007669"/>
    <property type="project" value="UniProtKB-SubCell"/>
</dbReference>
<dbReference type="PANTHER" id="PTHR35936:SF32">
    <property type="entry name" value="MEMBRANE-BOUND LYTIC MUREIN TRANSGLYCOSYLASE F"/>
    <property type="match status" value="1"/>
</dbReference>
<name>A0A4R1BQ47_9PROT</name>
<keyword evidence="3 7" id="KW-0472">Membrane</keyword>
<dbReference type="Gene3D" id="3.40.190.10">
    <property type="entry name" value="Periplasmic binding protein-like II"/>
    <property type="match status" value="2"/>
</dbReference>
<evidence type="ECO:0000256" key="2">
    <source>
        <dbReference type="ARBA" id="ARBA00022729"/>
    </source>
</evidence>
<keyword evidence="4 7" id="KW-0998">Cell outer membrane</keyword>
<organism evidence="10 11">
    <name type="scientific">Parasulfuritortus cantonensis</name>
    <dbReference type="NCBI Taxonomy" id="2528202"/>
    <lineage>
        <taxon>Bacteria</taxon>
        <taxon>Pseudomonadati</taxon>
        <taxon>Pseudomonadota</taxon>
        <taxon>Betaproteobacteria</taxon>
        <taxon>Nitrosomonadales</taxon>
        <taxon>Thiobacillaceae</taxon>
        <taxon>Parasulfuritortus</taxon>
    </lineage>
</organism>
<proteinExistence type="inferred from homology"/>
<dbReference type="GO" id="GO:0071555">
    <property type="term" value="P:cell wall organization"/>
    <property type="evidence" value="ECO:0007669"/>
    <property type="project" value="UniProtKB-KW"/>
</dbReference>
<comment type="caution">
    <text evidence="7">Lacks conserved residue(s) required for the propagation of feature annotation.</text>
</comment>
<reference evidence="10 11" key="1">
    <citation type="submission" date="2019-03" db="EMBL/GenBank/DDBJ databases">
        <title>Genome sequence of Thiobacillaceae bacterium LSR1, a sulfur-oxidizing bacterium isolated from freshwater sediment.</title>
        <authorList>
            <person name="Li S."/>
        </authorList>
    </citation>
    <scope>NUCLEOTIDE SEQUENCE [LARGE SCALE GENOMIC DNA]</scope>
    <source>
        <strain evidence="10 11">LSR1</strain>
    </source>
</reference>
<dbReference type="InterPro" id="IPR000189">
    <property type="entry name" value="Transglyc_AS"/>
</dbReference>
<comment type="similarity">
    <text evidence="7">In the C-terminal section; belongs to the transglycosylase Slt family.</text>
</comment>
<feature type="active site" evidence="7">
    <location>
        <position position="320"/>
    </location>
</feature>
<dbReference type="InterPro" id="IPR001638">
    <property type="entry name" value="Solute-binding_3/MltF_N"/>
</dbReference>
<comment type="domain">
    <text evidence="7">The N-terminal domain does not have lytic activity and probably modulates enzymatic activity. The C-terminal domain is the catalytic active domain.</text>
</comment>
<protein>
    <recommendedName>
        <fullName evidence="7">Membrane-bound lytic murein transglycosylase F</fullName>
        <ecNumber evidence="7">4.2.2.n1</ecNumber>
    </recommendedName>
    <alternativeName>
        <fullName evidence="7">Murein lyase F</fullName>
    </alternativeName>
</protein>
<comment type="similarity">
    <text evidence="1">Belongs to the transglycosylase Slt family.</text>
</comment>
<dbReference type="Pfam" id="PF00497">
    <property type="entry name" value="SBP_bac_3"/>
    <property type="match status" value="1"/>
</dbReference>
<dbReference type="GO" id="GO:0009253">
    <property type="term" value="P:peptidoglycan catabolic process"/>
    <property type="evidence" value="ECO:0007669"/>
    <property type="project" value="TreeGrafter"/>
</dbReference>
<feature type="transmembrane region" description="Helical" evidence="8">
    <location>
        <begin position="21"/>
        <end position="38"/>
    </location>
</feature>
<dbReference type="Proteomes" id="UP000295443">
    <property type="component" value="Unassembled WGS sequence"/>
</dbReference>
<dbReference type="Pfam" id="PF01464">
    <property type="entry name" value="SLT"/>
    <property type="match status" value="1"/>
</dbReference>
<keyword evidence="2 7" id="KW-0732">Signal</keyword>
<feature type="region of interest" description="LT domain" evidence="7">
    <location>
        <begin position="274"/>
        <end position="474"/>
    </location>
</feature>
<comment type="similarity">
    <text evidence="7">In the N-terminal section; belongs to the bacterial solute-binding protein 3 family.</text>
</comment>
<dbReference type="GO" id="GO:0008933">
    <property type="term" value="F:peptidoglycan lytic transglycosylase activity"/>
    <property type="evidence" value="ECO:0007669"/>
    <property type="project" value="UniProtKB-UniRule"/>
</dbReference>
<dbReference type="PROSITE" id="PS00922">
    <property type="entry name" value="TRANSGLYCOSYLASE"/>
    <property type="match status" value="1"/>
</dbReference>
<evidence type="ECO:0000256" key="5">
    <source>
        <dbReference type="ARBA" id="ARBA00023239"/>
    </source>
</evidence>
<comment type="catalytic activity">
    <reaction evidence="7">
        <text>Exolytic cleavage of the (1-&gt;4)-beta-glycosidic linkage between N-acetylmuramic acid (MurNAc) and N-acetylglucosamine (GlcNAc) residues in peptidoglycan, from either the reducing or the non-reducing ends of the peptidoglycan chains, with concomitant formation of a 1,6-anhydrobond in the MurNAc residue.</text>
        <dbReference type="EC" id="4.2.2.n1"/>
    </reaction>
</comment>
<dbReference type="HAMAP" id="MF_02016">
    <property type="entry name" value="MltF"/>
    <property type="match status" value="1"/>
</dbReference>
<keyword evidence="5 7" id="KW-0456">Lyase</keyword>
<evidence type="ECO:0000259" key="9">
    <source>
        <dbReference type="SMART" id="SM00062"/>
    </source>
</evidence>
<dbReference type="InterPro" id="IPR023346">
    <property type="entry name" value="Lysozyme-like_dom_sf"/>
</dbReference>
<dbReference type="CDD" id="cd01009">
    <property type="entry name" value="PBP2_YfhD_N"/>
    <property type="match status" value="1"/>
</dbReference>
<keyword evidence="8" id="KW-1133">Transmembrane helix</keyword>
<evidence type="ECO:0000256" key="1">
    <source>
        <dbReference type="ARBA" id="ARBA00007734"/>
    </source>
</evidence>
<keyword evidence="6 7" id="KW-0961">Cell wall biogenesis/degradation</keyword>
<dbReference type="EC" id="4.2.2.n1" evidence="7"/>